<evidence type="ECO:0000259" key="2">
    <source>
        <dbReference type="Pfam" id="PF13524"/>
    </source>
</evidence>
<reference evidence="3 4" key="1">
    <citation type="submission" date="2019-03" db="EMBL/GenBank/DDBJ databases">
        <title>Genomic Encyclopedia of Type Strains, Phase IV (KMG-IV): sequencing the most valuable type-strain genomes for metagenomic binning, comparative biology and taxonomic classification.</title>
        <authorList>
            <person name="Goeker M."/>
        </authorList>
    </citation>
    <scope>NUCLEOTIDE SEQUENCE [LARGE SCALE GENOMIC DNA]</scope>
    <source>
        <strain evidence="3 4">DSM 100556</strain>
    </source>
</reference>
<keyword evidence="4" id="KW-1185">Reference proteome</keyword>
<evidence type="ECO:0000259" key="1">
    <source>
        <dbReference type="Pfam" id="PF00535"/>
    </source>
</evidence>
<dbReference type="Pfam" id="PF00535">
    <property type="entry name" value="Glycos_transf_2"/>
    <property type="match status" value="1"/>
</dbReference>
<dbReference type="CDD" id="cd02440">
    <property type="entry name" value="AdoMet_MTases"/>
    <property type="match status" value="1"/>
</dbReference>
<dbReference type="Pfam" id="PF13489">
    <property type="entry name" value="Methyltransf_23"/>
    <property type="match status" value="1"/>
</dbReference>
<dbReference type="PANTHER" id="PTHR43685:SF2">
    <property type="entry name" value="GLYCOSYLTRANSFERASE 2-LIKE DOMAIN-CONTAINING PROTEIN"/>
    <property type="match status" value="1"/>
</dbReference>
<evidence type="ECO:0000313" key="4">
    <source>
        <dbReference type="Proteomes" id="UP000295718"/>
    </source>
</evidence>
<evidence type="ECO:0000313" key="3">
    <source>
        <dbReference type="EMBL" id="TCL58134.1"/>
    </source>
</evidence>
<gene>
    <name evidence="3" type="ORF">EDD76_107250</name>
</gene>
<dbReference type="STRING" id="1469948.GCA_000732725_02371"/>
<dbReference type="PANTHER" id="PTHR43685">
    <property type="entry name" value="GLYCOSYLTRANSFERASE"/>
    <property type="match status" value="1"/>
</dbReference>
<comment type="caution">
    <text evidence="3">The sequence shown here is derived from an EMBL/GenBank/DDBJ whole genome shotgun (WGS) entry which is preliminary data.</text>
</comment>
<dbReference type="RefSeq" id="WP_081905990.1">
    <property type="nucleotide sequence ID" value="NZ_JPNB01000002.1"/>
</dbReference>
<feature type="domain" description="Glycosyltransferase 2-like" evidence="1">
    <location>
        <begin position="8"/>
        <end position="89"/>
    </location>
</feature>
<dbReference type="SUPFAM" id="SSF53756">
    <property type="entry name" value="UDP-Glycosyltransferase/glycogen phosphorylase"/>
    <property type="match status" value="1"/>
</dbReference>
<dbReference type="GO" id="GO:0016740">
    <property type="term" value="F:transferase activity"/>
    <property type="evidence" value="ECO:0007669"/>
    <property type="project" value="UniProtKB-KW"/>
</dbReference>
<dbReference type="SUPFAM" id="SSF53448">
    <property type="entry name" value="Nucleotide-diphospho-sugar transferases"/>
    <property type="match status" value="1"/>
</dbReference>
<dbReference type="InterPro" id="IPR050834">
    <property type="entry name" value="Glycosyltransf_2"/>
</dbReference>
<dbReference type="EMBL" id="SLUO01000007">
    <property type="protein sequence ID" value="TCL58134.1"/>
    <property type="molecule type" value="Genomic_DNA"/>
</dbReference>
<accession>A0A4R1QYT6</accession>
<dbReference type="Pfam" id="PF13524">
    <property type="entry name" value="Glyco_trans_1_2"/>
    <property type="match status" value="1"/>
</dbReference>
<feature type="domain" description="Spore protein YkvP/CgeB glycosyl transferase-like" evidence="2">
    <location>
        <begin position="687"/>
        <end position="827"/>
    </location>
</feature>
<sequence length="828" mass="95440">MNRGRLVTVIIVVHNEKPELEICLDSIRRFGDVDNLQVVIIDNASIDGTAEWLSLQRDIAYATIEEGLTGYAKVINTAIDLFSIKGDFLLMFPQFVITPGCISRMLQGLYSKAEIGAVGPAFCGDKSFDGHSAVDYQTAVLLAGENNELVMKQVVGLAEYAVLIRGDVVNKVGRFDEQFLLAESVIQDYLFRVMTKKFTLINIPNAIAYCMLPDKISEKYKGLMAEKDRNNIKDKWGMNYFNTTYNPNLIQMMTHNTDSELTILEVGCDCGATLVEIKNRYPNAGIYGYEINPRAAKIASFVAKVEVGNLEEQAFPYEKSMFDYIIFGDVLEHLKDPASVIKYCSDYLKDDGCIIASIPNLMHVSVIRDLVAGNFTYSDTGLLDKTHIHMFTYNEIIRMFEACNYNIDEIVSDCLDLKREDKLYIQRLIDLEPNAEFFMFETFQYVIRASKRRDKQKKIVIIEDENDILNYTARQLVKAYKGIGYKVYEMFVAQIIENPDNFMHILRTGVEKAIIFNNRGWLLKINGKNIWDVCEVPCINYMLDHPFYYFDTLDKAPQYGIAAYVDRNHVDYAERFNKKVQKNIFLPLAGEDVSNGFCKKIADRNTKVLFTGSYKYREEFDQFGVWQKVLIEELIKHPYKTLEWAIEEKIALEQPAADDMYIKHVIEENRMVDIYLKFYFRKEVVARLIYAGIDVEICGEGWENSEYYDNPHLICHGVMTQDECLKKMLDSKIVLNTMPWFKDGIHDRVINAMLAGALCVTDDSKYLSEEFERNKDYISYNLQHMEEVPEIINRILENPDAAQKIADAARKKAGEKHTWYARIRDMEK</sequence>
<protein>
    <submittedName>
        <fullName evidence="3">GT2 family glycosyltransferase</fullName>
    </submittedName>
</protein>
<dbReference type="InterPro" id="IPR029044">
    <property type="entry name" value="Nucleotide-diphossugar_trans"/>
</dbReference>
<dbReference type="InterPro" id="IPR001173">
    <property type="entry name" value="Glyco_trans_2-like"/>
</dbReference>
<dbReference type="Gene3D" id="3.40.50.2000">
    <property type="entry name" value="Glycogen Phosphorylase B"/>
    <property type="match status" value="1"/>
</dbReference>
<dbReference type="AlphaFoldDB" id="A0A4R1QYT6"/>
<dbReference type="InterPro" id="IPR055259">
    <property type="entry name" value="YkvP/CgeB_Glyco_trans-like"/>
</dbReference>
<dbReference type="Gene3D" id="3.90.550.10">
    <property type="entry name" value="Spore Coat Polysaccharide Biosynthesis Protein SpsA, Chain A"/>
    <property type="match status" value="1"/>
</dbReference>
<dbReference type="Proteomes" id="UP000295718">
    <property type="component" value="Unassembled WGS sequence"/>
</dbReference>
<proteinExistence type="predicted"/>
<dbReference type="OrthoDB" id="9771846at2"/>
<name>A0A4R1QYT6_9FIRM</name>
<dbReference type="Gene3D" id="3.40.50.150">
    <property type="entry name" value="Vaccinia Virus protein VP39"/>
    <property type="match status" value="1"/>
</dbReference>
<dbReference type="InterPro" id="IPR029063">
    <property type="entry name" value="SAM-dependent_MTases_sf"/>
</dbReference>
<keyword evidence="3" id="KW-0808">Transferase</keyword>
<organism evidence="3 4">
    <name type="scientific">Kineothrix alysoides</name>
    <dbReference type="NCBI Taxonomy" id="1469948"/>
    <lineage>
        <taxon>Bacteria</taxon>
        <taxon>Bacillati</taxon>
        <taxon>Bacillota</taxon>
        <taxon>Clostridia</taxon>
        <taxon>Lachnospirales</taxon>
        <taxon>Lachnospiraceae</taxon>
        <taxon>Kineothrix</taxon>
    </lineage>
</organism>
<dbReference type="SUPFAM" id="SSF53335">
    <property type="entry name" value="S-adenosyl-L-methionine-dependent methyltransferases"/>
    <property type="match status" value="1"/>
</dbReference>